<dbReference type="AlphaFoldDB" id="A0A0G3EVQ3"/>
<dbReference type="PANTHER" id="PTHR11895">
    <property type="entry name" value="TRANSAMIDASE"/>
    <property type="match status" value="1"/>
</dbReference>
<dbReference type="STRING" id="445709.ABW99_15565"/>
<dbReference type="InterPro" id="IPR036928">
    <property type="entry name" value="AS_sf"/>
</dbReference>
<dbReference type="Pfam" id="PF01425">
    <property type="entry name" value="Amidase"/>
    <property type="match status" value="1"/>
</dbReference>
<name>A0A0G3EVQ3_9BURK</name>
<feature type="region of interest" description="Disordered" evidence="1">
    <location>
        <begin position="127"/>
        <end position="152"/>
    </location>
</feature>
<dbReference type="OrthoDB" id="112488at2"/>
<reference evidence="4" key="1">
    <citation type="submission" date="2015-06" db="EMBL/GenBank/DDBJ databases">
        <authorList>
            <person name="Lim Y.L."/>
            <person name="Ee R."/>
            <person name="Yong D."/>
            <person name="How K.Y."/>
            <person name="Yin W.F."/>
            <person name="Chan K.G."/>
        </authorList>
    </citation>
    <scope>NUCLEOTIDE SEQUENCE [LARGE SCALE GENOMIC DNA]</scope>
    <source>
        <strain evidence="4">DSM 25325</strain>
    </source>
</reference>
<sequence>MTDMLALSVRELARRVAQHALSAEAIVRAYLQQIEAQEPVLHAWQYVDAALALAQARRIDAAGAGGLLAGVPVAVKDMMDTADMPSGYGSPIYAAHRPVTDAAAVAAVRAAGGIVLGKTVTTEFATFQPGPTVNPRSPDLSAPHTPGGSSSGSAAAVAARMAAVAFGTQTAASIVRPASFCGIVGYKPTFGTLSSAGVKPLAPSLDTLGVLTRRVDDAAFFVGVLAQREFAIETASTLRVGICPTPYWDAATPASRQTLIDAAGLLETTGAKIADAVLPHACDDLAEVQAAIMGYEASLAYTPECRTHLSDLSQPFREVLAAGAALGGARYAALQRQAEQGRHALAALFDRFDVLLAPSAAGEAPAGLASTGDPLFSRMWTLLGNPCVNVPVGHGPAGLPIGVTVIGPRWRDEAALSAAARLEQALGAG</sequence>
<protein>
    <submittedName>
        <fullName evidence="3">Branched-chain amino acid ABC transporter ATP-binding protein</fullName>
    </submittedName>
</protein>
<accession>A0A0G3EVQ3</accession>
<dbReference type="SUPFAM" id="SSF75304">
    <property type="entry name" value="Amidase signature (AS) enzymes"/>
    <property type="match status" value="1"/>
</dbReference>
<dbReference type="InterPro" id="IPR023631">
    <property type="entry name" value="Amidase_dom"/>
</dbReference>
<dbReference type="EMBL" id="CP011568">
    <property type="protein sequence ID" value="AKJ69422.1"/>
    <property type="molecule type" value="Genomic_DNA"/>
</dbReference>
<dbReference type="Gene3D" id="3.90.1300.10">
    <property type="entry name" value="Amidase signature (AS) domain"/>
    <property type="match status" value="1"/>
</dbReference>
<dbReference type="KEGG" id="ptx:ABW99_15565"/>
<evidence type="ECO:0000259" key="2">
    <source>
        <dbReference type="Pfam" id="PF01425"/>
    </source>
</evidence>
<keyword evidence="3" id="KW-0067">ATP-binding</keyword>
<feature type="domain" description="Amidase" evidence="2">
    <location>
        <begin position="26"/>
        <end position="415"/>
    </location>
</feature>
<evidence type="ECO:0000313" key="4">
    <source>
        <dbReference type="Proteomes" id="UP000036700"/>
    </source>
</evidence>
<keyword evidence="4" id="KW-1185">Reference proteome</keyword>
<keyword evidence="3" id="KW-0547">Nucleotide-binding</keyword>
<dbReference type="InterPro" id="IPR000120">
    <property type="entry name" value="Amidase"/>
</dbReference>
<dbReference type="RefSeq" id="WP_047215330.1">
    <property type="nucleotide sequence ID" value="NZ_CP011568.3"/>
</dbReference>
<gene>
    <name evidence="3" type="ORF">ABW99_15565</name>
</gene>
<dbReference type="Proteomes" id="UP000036700">
    <property type="component" value="Chromosome"/>
</dbReference>
<dbReference type="GO" id="GO:0005524">
    <property type="term" value="F:ATP binding"/>
    <property type="evidence" value="ECO:0007669"/>
    <property type="project" value="UniProtKB-KW"/>
</dbReference>
<evidence type="ECO:0000256" key="1">
    <source>
        <dbReference type="SAM" id="MobiDB-lite"/>
    </source>
</evidence>
<organism evidence="3 4">
    <name type="scientific">Pandoraea thiooxydans</name>
    <dbReference type="NCBI Taxonomy" id="445709"/>
    <lineage>
        <taxon>Bacteria</taxon>
        <taxon>Pseudomonadati</taxon>
        <taxon>Pseudomonadota</taxon>
        <taxon>Betaproteobacteria</taxon>
        <taxon>Burkholderiales</taxon>
        <taxon>Burkholderiaceae</taxon>
        <taxon>Pandoraea</taxon>
    </lineage>
</organism>
<dbReference type="GO" id="GO:0003824">
    <property type="term" value="F:catalytic activity"/>
    <property type="evidence" value="ECO:0007669"/>
    <property type="project" value="InterPro"/>
</dbReference>
<proteinExistence type="predicted"/>
<dbReference type="PATRIC" id="fig|445709.3.peg.3292"/>
<evidence type="ECO:0000313" key="3">
    <source>
        <dbReference type="EMBL" id="AKJ69422.1"/>
    </source>
</evidence>
<dbReference type="PANTHER" id="PTHR11895:SF151">
    <property type="entry name" value="GLUTAMYL-TRNA(GLN) AMIDOTRANSFERASE SUBUNIT A"/>
    <property type="match status" value="1"/>
</dbReference>